<gene>
    <name evidence="2" type="ORF">FDP41_009025</name>
</gene>
<dbReference type="Proteomes" id="UP000444721">
    <property type="component" value="Unassembled WGS sequence"/>
</dbReference>
<proteinExistence type="predicted"/>
<accession>A0A6A5BDJ8</accession>
<sequence length="386" mass="44016">MSYRDAVALFPPKTAFPVPKSSTIPKKQSNMNHKRPRTLNYNHNISLYFDVTDSDLNDIINVTESRTKVIVPSNRRNVIQVFTDNLEDYETYFNSLHDHIYQKRFDCILSPSNFQASEHTLMCYTTNKTKHYKTITSLLDLIFHQESHSTTTVMKLPGFEEFRSLEQIRNEIPDTLAECNFGPNFSEGAIKAGVQQLAKRANVTIQDDMIQIVKQTNQRIGSSFYICKVKLASKQDLRCFINTEFEFKTKNGHLIAKRFISSIDYISAKIERNASRFPSINTNYKKTTLVTLVPTISNTTEPKKSVITPQNNTKASQSKLIDRVDRLEQQVNHIVNQFSQLHHLVHTIANNLGLLNPTAPVQTIHTSNSDGDQDGDSSMSNTDHQN</sequence>
<dbReference type="VEuPathDB" id="AmoebaDB:FDP41_009025"/>
<name>A0A6A5BDJ8_NAEFO</name>
<evidence type="ECO:0000256" key="1">
    <source>
        <dbReference type="SAM" id="MobiDB-lite"/>
    </source>
</evidence>
<dbReference type="EMBL" id="VFQX01000066">
    <property type="protein sequence ID" value="KAF0972776.1"/>
    <property type="molecule type" value="Genomic_DNA"/>
</dbReference>
<feature type="compositionally biased region" description="Low complexity" evidence="1">
    <location>
        <begin position="376"/>
        <end position="386"/>
    </location>
</feature>
<reference evidence="2 3" key="1">
    <citation type="journal article" date="2019" name="Sci. Rep.">
        <title>Nanopore sequencing improves the draft genome of the human pathogenic amoeba Naegleria fowleri.</title>
        <authorList>
            <person name="Liechti N."/>
            <person name="Schurch N."/>
            <person name="Bruggmann R."/>
            <person name="Wittwer M."/>
        </authorList>
    </citation>
    <scope>NUCLEOTIDE SEQUENCE [LARGE SCALE GENOMIC DNA]</scope>
    <source>
        <strain evidence="2 3">ATCC 30894</strain>
    </source>
</reference>
<keyword evidence="3" id="KW-1185">Reference proteome</keyword>
<organism evidence="2 3">
    <name type="scientific">Naegleria fowleri</name>
    <name type="common">Brain eating amoeba</name>
    <dbReference type="NCBI Taxonomy" id="5763"/>
    <lineage>
        <taxon>Eukaryota</taxon>
        <taxon>Discoba</taxon>
        <taxon>Heterolobosea</taxon>
        <taxon>Tetramitia</taxon>
        <taxon>Eutetramitia</taxon>
        <taxon>Vahlkampfiidae</taxon>
        <taxon>Naegleria</taxon>
    </lineage>
</organism>
<dbReference type="GeneID" id="68116242"/>
<dbReference type="AlphaFoldDB" id="A0A6A5BDJ8"/>
<evidence type="ECO:0000313" key="3">
    <source>
        <dbReference type="Proteomes" id="UP000444721"/>
    </source>
</evidence>
<protein>
    <submittedName>
        <fullName evidence="2">Uncharacterized protein</fullName>
    </submittedName>
</protein>
<feature type="region of interest" description="Disordered" evidence="1">
    <location>
        <begin position="363"/>
        <end position="386"/>
    </location>
</feature>
<dbReference type="RefSeq" id="XP_044557490.1">
    <property type="nucleotide sequence ID" value="XM_044712941.1"/>
</dbReference>
<evidence type="ECO:0000313" key="2">
    <source>
        <dbReference type="EMBL" id="KAF0972776.1"/>
    </source>
</evidence>
<comment type="caution">
    <text evidence="2">The sequence shown here is derived from an EMBL/GenBank/DDBJ whole genome shotgun (WGS) entry which is preliminary data.</text>
</comment>
<dbReference type="VEuPathDB" id="AmoebaDB:NfTy_046860"/>
<dbReference type="VEuPathDB" id="AmoebaDB:NF0025860"/>